<comment type="similarity">
    <text evidence="2">Belongs to the TRIM/RBCC family.</text>
</comment>
<organism evidence="12 13">
    <name type="scientific">Neovison vison</name>
    <name type="common">American mink</name>
    <name type="synonym">Mustela vison</name>
    <dbReference type="NCBI Taxonomy" id="452646"/>
    <lineage>
        <taxon>Eukaryota</taxon>
        <taxon>Metazoa</taxon>
        <taxon>Chordata</taxon>
        <taxon>Craniata</taxon>
        <taxon>Vertebrata</taxon>
        <taxon>Euteleostomi</taxon>
        <taxon>Mammalia</taxon>
        <taxon>Eutheria</taxon>
        <taxon>Laurasiatheria</taxon>
        <taxon>Carnivora</taxon>
        <taxon>Caniformia</taxon>
        <taxon>Musteloidea</taxon>
        <taxon>Mustelidae</taxon>
        <taxon>Mustelinae</taxon>
        <taxon>Neogale</taxon>
    </lineage>
</organism>
<name>A0A8C7BMI2_NEOVI</name>
<dbReference type="InterPro" id="IPR018957">
    <property type="entry name" value="Znf_C3HC4_RING-type"/>
</dbReference>
<sequence>MASKILNIQDEVSCPICLELLTESLTLDCRHSSCQACITVNTTEAEISPGEESSCPMCGVRYSLRNLRPNQPLINMMERIRKFKLIAEEKMKKDLCVRHEEKLLLFCKEDRKVICWVCERSQEHRGHHAFLVEEVVKEYQKILFIYLTEITSRQRERKGSRLPAEQRAQFQTWKYQIQTERQRIWAEFNQLRRILDSEEQRELQKLEEEEKRILDTLAEAEAELAQQTQLVKDLISDLEHRCKWSAVDLLQDMSGIMKWYVWVTQEWCLCVRKKGL</sequence>
<evidence type="ECO:0000259" key="10">
    <source>
        <dbReference type="PROSITE" id="PS50089"/>
    </source>
</evidence>
<keyword evidence="13" id="KW-1185">Reference proteome</keyword>
<dbReference type="AlphaFoldDB" id="A0A8C7BMI2"/>
<evidence type="ECO:0000256" key="3">
    <source>
        <dbReference type="ARBA" id="ARBA00022490"/>
    </source>
</evidence>
<dbReference type="GeneTree" id="ENSGT00940000162320"/>
<keyword evidence="6" id="KW-0862">Zinc</keyword>
<evidence type="ECO:0008006" key="14">
    <source>
        <dbReference type="Google" id="ProtNLM"/>
    </source>
</evidence>
<evidence type="ECO:0000256" key="9">
    <source>
        <dbReference type="SAM" id="Coils"/>
    </source>
</evidence>
<dbReference type="InterPro" id="IPR050143">
    <property type="entry name" value="TRIM/RBCC"/>
</dbReference>
<keyword evidence="3" id="KW-0963">Cytoplasm</keyword>
<evidence type="ECO:0000256" key="2">
    <source>
        <dbReference type="ARBA" id="ARBA00008518"/>
    </source>
</evidence>
<evidence type="ECO:0000256" key="7">
    <source>
        <dbReference type="ARBA" id="ARBA00023054"/>
    </source>
</evidence>
<dbReference type="Gene3D" id="3.30.160.60">
    <property type="entry name" value="Classic Zinc Finger"/>
    <property type="match status" value="1"/>
</dbReference>
<evidence type="ECO:0000256" key="1">
    <source>
        <dbReference type="ARBA" id="ARBA00004496"/>
    </source>
</evidence>
<dbReference type="GO" id="GO:0005737">
    <property type="term" value="C:cytoplasm"/>
    <property type="evidence" value="ECO:0007669"/>
    <property type="project" value="UniProtKB-SubCell"/>
</dbReference>
<evidence type="ECO:0000259" key="11">
    <source>
        <dbReference type="PROSITE" id="PS50119"/>
    </source>
</evidence>
<keyword evidence="7 9" id="KW-0175">Coiled coil</keyword>
<dbReference type="Pfam" id="PF00097">
    <property type="entry name" value="zf-C3HC4"/>
    <property type="match status" value="1"/>
</dbReference>
<evidence type="ECO:0000256" key="8">
    <source>
        <dbReference type="PROSITE-ProRule" id="PRU00024"/>
    </source>
</evidence>
<dbReference type="InterPro" id="IPR000315">
    <property type="entry name" value="Znf_B-box"/>
</dbReference>
<keyword evidence="4" id="KW-0479">Metal-binding</keyword>
<dbReference type="Gene3D" id="3.30.40.10">
    <property type="entry name" value="Zinc/RING finger domain, C3HC4 (zinc finger)"/>
    <property type="match status" value="1"/>
</dbReference>
<dbReference type="Pfam" id="PF00643">
    <property type="entry name" value="zf-B_box"/>
    <property type="match status" value="1"/>
</dbReference>
<feature type="domain" description="RING-type" evidence="10">
    <location>
        <begin position="14"/>
        <end position="58"/>
    </location>
</feature>
<dbReference type="FunFam" id="3.30.160.60:FF:000386">
    <property type="entry name" value="Tripartite motif-containing 5 (Predicted)"/>
    <property type="match status" value="1"/>
</dbReference>
<dbReference type="InterPro" id="IPR001841">
    <property type="entry name" value="Znf_RING"/>
</dbReference>
<dbReference type="Proteomes" id="UP000694425">
    <property type="component" value="Unplaced"/>
</dbReference>
<evidence type="ECO:0000313" key="13">
    <source>
        <dbReference type="Proteomes" id="UP000694425"/>
    </source>
</evidence>
<dbReference type="PANTHER" id="PTHR24103">
    <property type="entry name" value="E3 UBIQUITIN-PROTEIN LIGASE TRIM"/>
    <property type="match status" value="1"/>
</dbReference>
<evidence type="ECO:0000256" key="6">
    <source>
        <dbReference type="ARBA" id="ARBA00022833"/>
    </source>
</evidence>
<reference evidence="12" key="2">
    <citation type="submission" date="2025-09" db="UniProtKB">
        <authorList>
            <consortium name="Ensembl"/>
        </authorList>
    </citation>
    <scope>IDENTIFICATION</scope>
</reference>
<proteinExistence type="inferred from homology"/>
<dbReference type="SMART" id="SM00184">
    <property type="entry name" value="RING"/>
    <property type="match status" value="1"/>
</dbReference>
<dbReference type="SUPFAM" id="SSF57845">
    <property type="entry name" value="B-box zinc-binding domain"/>
    <property type="match status" value="1"/>
</dbReference>
<dbReference type="Ensembl" id="ENSNVIT00000026446.1">
    <property type="protein sequence ID" value="ENSNVIP00000022731.1"/>
    <property type="gene ID" value="ENSNVIG00000017716.1"/>
</dbReference>
<dbReference type="CDD" id="cd19761">
    <property type="entry name" value="Bbox2_TRIM5-like"/>
    <property type="match status" value="1"/>
</dbReference>
<dbReference type="PROSITE" id="PS50119">
    <property type="entry name" value="ZF_BBOX"/>
    <property type="match status" value="1"/>
</dbReference>
<dbReference type="SUPFAM" id="SSF57850">
    <property type="entry name" value="RING/U-box"/>
    <property type="match status" value="1"/>
</dbReference>
<feature type="domain" description="B box-type" evidence="11">
    <location>
        <begin position="91"/>
        <end position="132"/>
    </location>
</feature>
<protein>
    <recommendedName>
        <fullName evidence="14">Tripartite motif-containing protein 34-like</fullName>
    </recommendedName>
</protein>
<dbReference type="PROSITE" id="PS50089">
    <property type="entry name" value="ZF_RING_2"/>
    <property type="match status" value="1"/>
</dbReference>
<feature type="coiled-coil region" evidence="9">
    <location>
        <begin position="192"/>
        <end position="237"/>
    </location>
</feature>
<evidence type="ECO:0000256" key="4">
    <source>
        <dbReference type="ARBA" id="ARBA00022723"/>
    </source>
</evidence>
<dbReference type="GO" id="GO:0008270">
    <property type="term" value="F:zinc ion binding"/>
    <property type="evidence" value="ECO:0007669"/>
    <property type="project" value="UniProtKB-KW"/>
</dbReference>
<reference evidence="12" key="1">
    <citation type="submission" date="2025-08" db="UniProtKB">
        <authorList>
            <consortium name="Ensembl"/>
        </authorList>
    </citation>
    <scope>IDENTIFICATION</scope>
</reference>
<dbReference type="InterPro" id="IPR013083">
    <property type="entry name" value="Znf_RING/FYVE/PHD"/>
</dbReference>
<evidence type="ECO:0000313" key="12">
    <source>
        <dbReference type="Ensembl" id="ENSNVIP00000022731.1"/>
    </source>
</evidence>
<dbReference type="SMART" id="SM00336">
    <property type="entry name" value="BBOX"/>
    <property type="match status" value="1"/>
</dbReference>
<evidence type="ECO:0000256" key="5">
    <source>
        <dbReference type="ARBA" id="ARBA00022771"/>
    </source>
</evidence>
<keyword evidence="5 8" id="KW-0863">Zinc-finger</keyword>
<accession>A0A8C7BMI2</accession>
<comment type="subcellular location">
    <subcellularLocation>
        <location evidence="1">Cytoplasm</location>
    </subcellularLocation>
</comment>